<feature type="region of interest" description="Disordered" evidence="1">
    <location>
        <begin position="79"/>
        <end position="139"/>
    </location>
</feature>
<sequence>MPSPVYLTIGSDSETSDSDISTIVISDSDQSVIVIEPELAHQPSAAHPSPHQVDKMSEQDYIVLSSDTSHSTIVLDTDSQESVIAITPPAQQQHQQHQQQRQRPPRRLHHPADPNVDASDNEEDVGGCDNNYGVAVKQD</sequence>
<comment type="caution">
    <text evidence="2">The sequence shown here is derived from an EMBL/GenBank/DDBJ whole genome shotgun (WGS) entry which is preliminary data.</text>
</comment>
<proteinExistence type="predicted"/>
<protein>
    <submittedName>
        <fullName evidence="2">Uncharacterized protein</fullName>
    </submittedName>
</protein>
<reference evidence="2" key="1">
    <citation type="submission" date="2023-06" db="EMBL/GenBank/DDBJ databases">
        <authorList>
            <person name="Delattre M."/>
        </authorList>
    </citation>
    <scope>NUCLEOTIDE SEQUENCE</scope>
    <source>
        <strain evidence="2">AF72</strain>
    </source>
</reference>
<name>A0AA36D376_9BILA</name>
<dbReference type="AlphaFoldDB" id="A0AA36D376"/>
<evidence type="ECO:0000313" key="2">
    <source>
        <dbReference type="EMBL" id="CAJ0579012.1"/>
    </source>
</evidence>
<keyword evidence="3" id="KW-1185">Reference proteome</keyword>
<accession>A0AA36D376</accession>
<evidence type="ECO:0000313" key="3">
    <source>
        <dbReference type="Proteomes" id="UP001177023"/>
    </source>
</evidence>
<dbReference type="Proteomes" id="UP001177023">
    <property type="component" value="Unassembled WGS sequence"/>
</dbReference>
<gene>
    <name evidence="2" type="ORF">MSPICULIGERA_LOCUS17247</name>
</gene>
<feature type="compositionally biased region" description="Low complexity" evidence="1">
    <location>
        <begin position="88"/>
        <end position="102"/>
    </location>
</feature>
<organism evidence="2 3">
    <name type="scientific">Mesorhabditis spiculigera</name>
    <dbReference type="NCBI Taxonomy" id="96644"/>
    <lineage>
        <taxon>Eukaryota</taxon>
        <taxon>Metazoa</taxon>
        <taxon>Ecdysozoa</taxon>
        <taxon>Nematoda</taxon>
        <taxon>Chromadorea</taxon>
        <taxon>Rhabditida</taxon>
        <taxon>Rhabditina</taxon>
        <taxon>Rhabditomorpha</taxon>
        <taxon>Rhabditoidea</taxon>
        <taxon>Rhabditidae</taxon>
        <taxon>Mesorhabditinae</taxon>
        <taxon>Mesorhabditis</taxon>
    </lineage>
</organism>
<feature type="non-terminal residue" evidence="2">
    <location>
        <position position="1"/>
    </location>
</feature>
<dbReference type="EMBL" id="CATQJA010002655">
    <property type="protein sequence ID" value="CAJ0579012.1"/>
    <property type="molecule type" value="Genomic_DNA"/>
</dbReference>
<evidence type="ECO:0000256" key="1">
    <source>
        <dbReference type="SAM" id="MobiDB-lite"/>
    </source>
</evidence>